<sequence length="221" mass="25039">MKKEEMEEERKKTKEEEDGKTMKRQAKREQEKQRLNGLPVLPPALILRPLSDYFTIPLFTTAQGQNSSFSVFNTATSNKVNCVPFGQRASEDVAGQVESSSDWSSDSEEDELTSSDSESSEEEDVGEEQPKGKEPKKKGKKLKDIEELGPDGIPIRKRGVKEEPDLKKIRKQDVKSKKRENKIPKSEKERQLLALDRIVVGSDGRERRVGRYCSVTRRGGT</sequence>
<feature type="compositionally biased region" description="Basic and acidic residues" evidence="1">
    <location>
        <begin position="160"/>
        <end position="188"/>
    </location>
</feature>
<feature type="region of interest" description="Disordered" evidence="1">
    <location>
        <begin position="1"/>
        <end position="37"/>
    </location>
</feature>
<accession>A0ABQ9XLX3</accession>
<name>A0ABQ9XLX3_9EUKA</name>
<evidence type="ECO:0000313" key="2">
    <source>
        <dbReference type="EMBL" id="KAK2952397.1"/>
    </source>
</evidence>
<feature type="region of interest" description="Disordered" evidence="1">
    <location>
        <begin position="91"/>
        <end position="188"/>
    </location>
</feature>
<comment type="caution">
    <text evidence="2">The sequence shown here is derived from an EMBL/GenBank/DDBJ whole genome shotgun (WGS) entry which is preliminary data.</text>
</comment>
<protein>
    <submittedName>
        <fullName evidence="2">Uncharacterized protein</fullName>
    </submittedName>
</protein>
<feature type="compositionally biased region" description="Basic and acidic residues" evidence="1">
    <location>
        <begin position="1"/>
        <end position="34"/>
    </location>
</feature>
<proteinExistence type="predicted"/>
<dbReference type="Proteomes" id="UP001281761">
    <property type="component" value="Unassembled WGS sequence"/>
</dbReference>
<feature type="compositionally biased region" description="Acidic residues" evidence="1">
    <location>
        <begin position="105"/>
        <end position="127"/>
    </location>
</feature>
<keyword evidence="3" id="KW-1185">Reference proteome</keyword>
<dbReference type="EMBL" id="JARBJD010000104">
    <property type="protein sequence ID" value="KAK2952397.1"/>
    <property type="molecule type" value="Genomic_DNA"/>
</dbReference>
<gene>
    <name evidence="2" type="ORF">BLNAU_12659</name>
</gene>
<evidence type="ECO:0000256" key="1">
    <source>
        <dbReference type="SAM" id="MobiDB-lite"/>
    </source>
</evidence>
<reference evidence="2 3" key="1">
    <citation type="journal article" date="2022" name="bioRxiv">
        <title>Genomics of Preaxostyla Flagellates Illuminates Evolutionary Transitions and the Path Towards Mitochondrial Loss.</title>
        <authorList>
            <person name="Novak L.V.F."/>
            <person name="Treitli S.C."/>
            <person name="Pyrih J."/>
            <person name="Halakuc P."/>
            <person name="Pipaliya S.V."/>
            <person name="Vacek V."/>
            <person name="Brzon O."/>
            <person name="Soukal P."/>
            <person name="Eme L."/>
            <person name="Dacks J.B."/>
            <person name="Karnkowska A."/>
            <person name="Elias M."/>
            <person name="Hampl V."/>
        </authorList>
    </citation>
    <scope>NUCLEOTIDE SEQUENCE [LARGE SCALE GENOMIC DNA]</scope>
    <source>
        <strain evidence="2">NAU3</strain>
        <tissue evidence="2">Gut</tissue>
    </source>
</reference>
<organism evidence="2 3">
    <name type="scientific">Blattamonas nauphoetae</name>
    <dbReference type="NCBI Taxonomy" id="2049346"/>
    <lineage>
        <taxon>Eukaryota</taxon>
        <taxon>Metamonada</taxon>
        <taxon>Preaxostyla</taxon>
        <taxon>Oxymonadida</taxon>
        <taxon>Blattamonas</taxon>
    </lineage>
</organism>
<evidence type="ECO:0000313" key="3">
    <source>
        <dbReference type="Proteomes" id="UP001281761"/>
    </source>
</evidence>